<dbReference type="Pfam" id="PF14146">
    <property type="entry name" value="DUF4305"/>
    <property type="match status" value="1"/>
</dbReference>
<organism evidence="2 3">
    <name type="scientific">Alkalihalobacterium chitinilyticum</name>
    <dbReference type="NCBI Taxonomy" id="2980103"/>
    <lineage>
        <taxon>Bacteria</taxon>
        <taxon>Bacillati</taxon>
        <taxon>Bacillota</taxon>
        <taxon>Bacilli</taxon>
        <taxon>Bacillales</taxon>
        <taxon>Bacillaceae</taxon>
        <taxon>Alkalihalobacterium</taxon>
    </lineage>
</organism>
<sequence length="64" mass="7605">MRTSPTFMAVVYALIGVMFTYLAIQNVQVAGWNFWTYLFIGLAAVDFMMAYRFFQMRKYIRKSK</sequence>
<evidence type="ECO:0000313" key="3">
    <source>
        <dbReference type="Proteomes" id="UP001148125"/>
    </source>
</evidence>
<keyword evidence="1" id="KW-0472">Membrane</keyword>
<evidence type="ECO:0000313" key="2">
    <source>
        <dbReference type="EMBL" id="MDE5416201.1"/>
    </source>
</evidence>
<dbReference type="EMBL" id="JAOTPO010000028">
    <property type="protein sequence ID" value="MDE5416201.1"/>
    <property type="molecule type" value="Genomic_DNA"/>
</dbReference>
<keyword evidence="1" id="KW-0812">Transmembrane</keyword>
<evidence type="ECO:0000256" key="1">
    <source>
        <dbReference type="SAM" id="Phobius"/>
    </source>
</evidence>
<accession>A0ABT5VL71</accession>
<proteinExistence type="predicted"/>
<dbReference type="Proteomes" id="UP001148125">
    <property type="component" value="Unassembled WGS sequence"/>
</dbReference>
<protein>
    <submittedName>
        <fullName evidence="2">YdiK family protein</fullName>
    </submittedName>
</protein>
<keyword evidence="1" id="KW-1133">Transmembrane helix</keyword>
<reference evidence="2" key="1">
    <citation type="submission" date="2024-05" db="EMBL/GenBank/DDBJ databases">
        <title>Alkalihalobacillus sp. strain MEB203 novel alkaliphilic bacterium from Lonar Lake, India.</title>
        <authorList>
            <person name="Joshi A."/>
            <person name="Thite S."/>
            <person name="Mengade P."/>
        </authorList>
    </citation>
    <scope>NUCLEOTIDE SEQUENCE</scope>
    <source>
        <strain evidence="2">MEB 203</strain>
    </source>
</reference>
<dbReference type="InterPro" id="IPR025426">
    <property type="entry name" value="DUF4305"/>
</dbReference>
<feature type="transmembrane region" description="Helical" evidence="1">
    <location>
        <begin position="7"/>
        <end position="28"/>
    </location>
</feature>
<keyword evidence="3" id="KW-1185">Reference proteome</keyword>
<gene>
    <name evidence="2" type="ORF">N7Z68_23135</name>
</gene>
<comment type="caution">
    <text evidence="2">The sequence shown here is derived from an EMBL/GenBank/DDBJ whole genome shotgun (WGS) entry which is preliminary data.</text>
</comment>
<feature type="transmembrane region" description="Helical" evidence="1">
    <location>
        <begin position="34"/>
        <end position="54"/>
    </location>
</feature>
<dbReference type="RefSeq" id="WP_275120791.1">
    <property type="nucleotide sequence ID" value="NZ_JAOTPO010000028.1"/>
</dbReference>
<name>A0ABT5VL71_9BACI</name>